<gene>
    <name evidence="1" type="ORF">E9229_001604</name>
</gene>
<evidence type="ECO:0000313" key="1">
    <source>
        <dbReference type="EMBL" id="MBB2995413.1"/>
    </source>
</evidence>
<keyword evidence="2" id="KW-1185">Reference proteome</keyword>
<comment type="caution">
    <text evidence="1">The sequence shown here is derived from an EMBL/GenBank/DDBJ whole genome shotgun (WGS) entry which is preliminary data.</text>
</comment>
<sequence>MARKAKLDEILAAAVDRAREALLEVAAPESVGTHVEVVCDGERLVTHRFEALVSGYGGWHWYATLSRIPRAKAQDITVCEVGLLPGPDALLAPEWVPWAARVRPEELAQEQEVAAAEAEAVALALVAAAEGEEGGEHFGDDAEAGTSEA</sequence>
<dbReference type="Proteomes" id="UP000523000">
    <property type="component" value="Unassembled WGS sequence"/>
</dbReference>
<reference evidence="1 2" key="1">
    <citation type="submission" date="2020-08" db="EMBL/GenBank/DDBJ databases">
        <title>Sequencing the genomes of 1000 actinobacteria strains.</title>
        <authorList>
            <person name="Klenk H.-P."/>
        </authorList>
    </citation>
    <scope>NUCLEOTIDE SEQUENCE [LARGE SCALE GENOMIC DNA]</scope>
    <source>
        <strain evidence="1 2">DSM 22826</strain>
    </source>
</reference>
<dbReference type="AlphaFoldDB" id="A0A839QIH6"/>
<evidence type="ECO:0008006" key="3">
    <source>
        <dbReference type="Google" id="ProtNLM"/>
    </source>
</evidence>
<dbReference type="InterPro" id="IPR021391">
    <property type="entry name" value="DUF3027"/>
</dbReference>
<accession>A0A839QIH6</accession>
<evidence type="ECO:0000313" key="2">
    <source>
        <dbReference type="Proteomes" id="UP000523000"/>
    </source>
</evidence>
<dbReference type="EMBL" id="JACHVS010000001">
    <property type="protein sequence ID" value="MBB2995413.1"/>
    <property type="molecule type" value="Genomic_DNA"/>
</dbReference>
<organism evidence="1 2">
    <name type="scientific">Paeniglutamicibacter cryotolerans</name>
    <dbReference type="NCBI Taxonomy" id="670079"/>
    <lineage>
        <taxon>Bacteria</taxon>
        <taxon>Bacillati</taxon>
        <taxon>Actinomycetota</taxon>
        <taxon>Actinomycetes</taxon>
        <taxon>Micrococcales</taxon>
        <taxon>Micrococcaceae</taxon>
        <taxon>Paeniglutamicibacter</taxon>
    </lineage>
</organism>
<name>A0A839QIH6_9MICC</name>
<protein>
    <recommendedName>
        <fullName evidence="3">DUF3027 domain-containing protein</fullName>
    </recommendedName>
</protein>
<proteinExistence type="predicted"/>
<dbReference type="Pfam" id="PF11228">
    <property type="entry name" value="DUF3027"/>
    <property type="match status" value="1"/>
</dbReference>
<dbReference type="RefSeq" id="WP_183510678.1">
    <property type="nucleotide sequence ID" value="NZ_BAABGK010000098.1"/>
</dbReference>